<dbReference type="Proteomes" id="UP000789759">
    <property type="component" value="Unassembled WGS sequence"/>
</dbReference>
<proteinExistence type="predicted"/>
<reference evidence="2" key="1">
    <citation type="submission" date="2021-06" db="EMBL/GenBank/DDBJ databases">
        <authorList>
            <person name="Kallberg Y."/>
            <person name="Tangrot J."/>
            <person name="Rosling A."/>
        </authorList>
    </citation>
    <scope>NUCLEOTIDE SEQUENCE</scope>
    <source>
        <strain evidence="2">FL966</strain>
    </source>
</reference>
<dbReference type="PROSITE" id="PS50802">
    <property type="entry name" value="OTU"/>
    <property type="match status" value="1"/>
</dbReference>
<evidence type="ECO:0000259" key="1">
    <source>
        <dbReference type="PROSITE" id="PS50802"/>
    </source>
</evidence>
<organism evidence="2 3">
    <name type="scientific">Cetraspora pellucida</name>
    <dbReference type="NCBI Taxonomy" id="1433469"/>
    <lineage>
        <taxon>Eukaryota</taxon>
        <taxon>Fungi</taxon>
        <taxon>Fungi incertae sedis</taxon>
        <taxon>Mucoromycota</taxon>
        <taxon>Glomeromycotina</taxon>
        <taxon>Glomeromycetes</taxon>
        <taxon>Diversisporales</taxon>
        <taxon>Gigasporaceae</taxon>
        <taxon>Cetraspora</taxon>
    </lineage>
</organism>
<dbReference type="OrthoDB" id="2432000at2759"/>
<dbReference type="AlphaFoldDB" id="A0A9N9NUK3"/>
<name>A0A9N9NUK3_9GLOM</name>
<dbReference type="InterPro" id="IPR003323">
    <property type="entry name" value="OTU_dom"/>
</dbReference>
<feature type="domain" description="OTU" evidence="1">
    <location>
        <begin position="137"/>
        <end position="173"/>
    </location>
</feature>
<evidence type="ECO:0000313" key="2">
    <source>
        <dbReference type="EMBL" id="CAG8762136.1"/>
    </source>
</evidence>
<accession>A0A9N9NUK3</accession>
<dbReference type="Gene3D" id="3.90.70.80">
    <property type="match status" value="1"/>
</dbReference>
<evidence type="ECO:0000313" key="3">
    <source>
        <dbReference type="Proteomes" id="UP000789759"/>
    </source>
</evidence>
<dbReference type="EMBL" id="CAJVQA010020120">
    <property type="protein sequence ID" value="CAG8762136.1"/>
    <property type="molecule type" value="Genomic_DNA"/>
</dbReference>
<keyword evidence="3" id="KW-1185">Reference proteome</keyword>
<comment type="caution">
    <text evidence="2">The sequence shown here is derived from an EMBL/GenBank/DDBJ whole genome shotgun (WGS) entry which is preliminary data.</text>
</comment>
<protein>
    <submittedName>
        <fullName evidence="2">4845_t:CDS:1</fullName>
    </submittedName>
</protein>
<gene>
    <name evidence="2" type="ORF">CPELLU_LOCUS15373</name>
</gene>
<sequence length="173" mass="20218">MLCIRHMLVQNLHTACKKFFDSDDDYKKLLLSIQKIAYVKEMSIVEEAFEEKKDSECWMHVYTKHYPHMGVQSMQRAEGSHSSLKKAIETASGLDQLQDKTAKKKEKNTPKFTTDLPKSQQLLYHDQIPTYMHEHIKKVINVNGDGNCGYRALAICLQRDENEWSEIRKELQK</sequence>
<dbReference type="CDD" id="cd22744">
    <property type="entry name" value="OTU"/>
    <property type="match status" value="1"/>
</dbReference>